<reference evidence="4 5" key="1">
    <citation type="submission" date="2024-04" db="EMBL/GenBank/DDBJ databases">
        <authorList>
            <person name="Waldvogel A.-M."/>
            <person name="Schoenle A."/>
        </authorList>
    </citation>
    <scope>NUCLEOTIDE SEQUENCE [LARGE SCALE GENOMIC DNA]</scope>
</reference>
<dbReference type="AlphaFoldDB" id="A0AAV2KSA2"/>
<dbReference type="PANTHER" id="PTHR46068:SF1">
    <property type="entry name" value="TRANSPOSASE IS30-LIKE HTH DOMAIN-CONTAINING PROTEIN"/>
    <property type="match status" value="1"/>
</dbReference>
<dbReference type="Proteomes" id="UP001497482">
    <property type="component" value="Chromosome 19"/>
</dbReference>
<keyword evidence="5" id="KW-1185">Reference proteome</keyword>
<dbReference type="InterPro" id="IPR009057">
    <property type="entry name" value="Homeodomain-like_sf"/>
</dbReference>
<dbReference type="GO" id="GO:0006355">
    <property type="term" value="P:regulation of DNA-templated transcription"/>
    <property type="evidence" value="ECO:0007669"/>
    <property type="project" value="InterPro"/>
</dbReference>
<dbReference type="InterPro" id="IPR057667">
    <property type="entry name" value="HTH_SB"/>
</dbReference>
<feature type="compositionally biased region" description="Basic and acidic residues" evidence="2">
    <location>
        <begin position="259"/>
        <end position="270"/>
    </location>
</feature>
<evidence type="ECO:0000259" key="3">
    <source>
        <dbReference type="SMART" id="SM00351"/>
    </source>
</evidence>
<dbReference type="Pfam" id="PF25787">
    <property type="entry name" value="HTH_SB"/>
    <property type="match status" value="1"/>
</dbReference>
<evidence type="ECO:0000313" key="4">
    <source>
        <dbReference type="EMBL" id="CAL1591049.1"/>
    </source>
</evidence>
<keyword evidence="1" id="KW-0563">Paired box</keyword>
<sequence length="346" mass="39152">MEMRVPAVQLFDIFKLPKNCNLEKRLQIQDAAIFAERMYSGISVEDEMKFSDGFLSVVDNNSGNWKCKELSEDTRKKIISLHKQGHRSPKISKLLNLSRSTVARTIRRFKITGGFQSLPRSGRPKKLTSDFQSLIHKFYLDNKGISAPSIAAELKAVTDKSVSPQTIRRVLNQVGLQTACRLQRKLQMDREKTMKLKVPAVSLFDIFSHPTNYTLEQKLQIQDASIFAERRFSGITVEDEMKLSGGFLSIIDDLGGTGAHERNSRKDRENMQTPHSPGVEPRRNRCLDFVPDGDSAESDVETEDEDAVFDQETESDDKEENQSLCSSYIRPPHLLLRTPSGLLISC</sequence>
<evidence type="ECO:0000256" key="1">
    <source>
        <dbReference type="ARBA" id="ARBA00022724"/>
    </source>
</evidence>
<dbReference type="PANTHER" id="PTHR46068">
    <property type="entry name" value="PROTEIN CBG27172"/>
    <property type="match status" value="1"/>
</dbReference>
<gene>
    <name evidence="4" type="ORF">KC01_LOCUS20466</name>
</gene>
<evidence type="ECO:0000256" key="2">
    <source>
        <dbReference type="SAM" id="MobiDB-lite"/>
    </source>
</evidence>
<dbReference type="Gene3D" id="1.10.10.10">
    <property type="entry name" value="Winged helix-like DNA-binding domain superfamily/Winged helix DNA-binding domain"/>
    <property type="match status" value="1"/>
</dbReference>
<evidence type="ECO:0000313" key="5">
    <source>
        <dbReference type="Proteomes" id="UP001497482"/>
    </source>
</evidence>
<organism evidence="4 5">
    <name type="scientific">Knipowitschia caucasica</name>
    <name type="common">Caucasian dwarf goby</name>
    <name type="synonym">Pomatoschistus caucasicus</name>
    <dbReference type="NCBI Taxonomy" id="637954"/>
    <lineage>
        <taxon>Eukaryota</taxon>
        <taxon>Metazoa</taxon>
        <taxon>Chordata</taxon>
        <taxon>Craniata</taxon>
        <taxon>Vertebrata</taxon>
        <taxon>Euteleostomi</taxon>
        <taxon>Actinopterygii</taxon>
        <taxon>Neopterygii</taxon>
        <taxon>Teleostei</taxon>
        <taxon>Neoteleostei</taxon>
        <taxon>Acanthomorphata</taxon>
        <taxon>Gobiaria</taxon>
        <taxon>Gobiiformes</taxon>
        <taxon>Gobioidei</taxon>
        <taxon>Gobiidae</taxon>
        <taxon>Gobiinae</taxon>
        <taxon>Knipowitschia</taxon>
    </lineage>
</organism>
<dbReference type="SMART" id="SM00351">
    <property type="entry name" value="PAX"/>
    <property type="match status" value="1"/>
</dbReference>
<feature type="domain" description="Paired" evidence="3">
    <location>
        <begin position="70"/>
        <end position="172"/>
    </location>
</feature>
<dbReference type="InterPro" id="IPR001523">
    <property type="entry name" value="Paired_dom"/>
</dbReference>
<proteinExistence type="predicted"/>
<dbReference type="InterPro" id="IPR036388">
    <property type="entry name" value="WH-like_DNA-bd_sf"/>
</dbReference>
<feature type="compositionally biased region" description="Acidic residues" evidence="2">
    <location>
        <begin position="294"/>
        <end position="319"/>
    </location>
</feature>
<accession>A0AAV2KSA2</accession>
<protein>
    <recommendedName>
        <fullName evidence="3">Paired domain-containing protein</fullName>
    </recommendedName>
</protein>
<dbReference type="EMBL" id="OZ035841">
    <property type="protein sequence ID" value="CAL1591049.1"/>
    <property type="molecule type" value="Genomic_DNA"/>
</dbReference>
<dbReference type="SUPFAM" id="SSF46689">
    <property type="entry name" value="Homeodomain-like"/>
    <property type="match status" value="1"/>
</dbReference>
<feature type="region of interest" description="Disordered" evidence="2">
    <location>
        <begin position="258"/>
        <end position="325"/>
    </location>
</feature>
<dbReference type="GO" id="GO:0003677">
    <property type="term" value="F:DNA binding"/>
    <property type="evidence" value="ECO:0007669"/>
    <property type="project" value="InterPro"/>
</dbReference>
<name>A0AAV2KSA2_KNICA</name>